<proteinExistence type="predicted"/>
<keyword evidence="1" id="KW-0560">Oxidoreductase</keyword>
<feature type="domain" description="NADP-dependent oxidoreductase" evidence="2">
    <location>
        <begin position="20"/>
        <end position="318"/>
    </location>
</feature>
<dbReference type="PANTHER" id="PTHR43625:SF40">
    <property type="entry name" value="ALDO-KETO REDUCTASE YAKC [NADP(+)]"/>
    <property type="match status" value="1"/>
</dbReference>
<sequence length="342" mass="36728">MSNTSTNPALRRLAGHTLPAIGLGLMGMSEFYGESDDAESLVTLHAARELGVRHFDTADTYGHGHNEQLLGRFLAQLSPAQRAELCIATKFGIKRTPGSYERDIDNSPAYIRAACEASLQRLGVEQIGLYYVHRRDPAQPIEAVMHTLAELKAEGKIGAIGLSEVSLETLERAHAIHPVAALQSEYSLWERGAEAQMLPATARLGVAFVAYSPLGRALLSAALPATDTLAANDFRRQLPRFNGTAGEQNRALAQRLAELAEAWGLAGQASQLALAWILAKQPHALVIPGTRRQKHLSSNWAAGSLGLSPVQVQALDDLFKPGSVAGERYTEGGWVGIESGRG</sequence>
<dbReference type="GO" id="GO:0016491">
    <property type="term" value="F:oxidoreductase activity"/>
    <property type="evidence" value="ECO:0007669"/>
    <property type="project" value="UniProtKB-KW"/>
</dbReference>
<dbReference type="AlphaFoldDB" id="A0A840L229"/>
<dbReference type="EMBL" id="JACHLP010000002">
    <property type="protein sequence ID" value="MBB4842524.1"/>
    <property type="molecule type" value="Genomic_DNA"/>
</dbReference>
<organism evidence="3 4">
    <name type="scientific">Roseateles oligotrophus</name>
    <dbReference type="NCBI Taxonomy" id="1769250"/>
    <lineage>
        <taxon>Bacteria</taxon>
        <taxon>Pseudomonadati</taxon>
        <taxon>Pseudomonadota</taxon>
        <taxon>Betaproteobacteria</taxon>
        <taxon>Burkholderiales</taxon>
        <taxon>Sphaerotilaceae</taxon>
        <taxon>Roseateles</taxon>
    </lineage>
</organism>
<protein>
    <submittedName>
        <fullName evidence="3">Aryl-alcohol dehydrogenase-like predicted oxidoreductase</fullName>
    </submittedName>
</protein>
<dbReference type="SUPFAM" id="SSF51430">
    <property type="entry name" value="NAD(P)-linked oxidoreductase"/>
    <property type="match status" value="1"/>
</dbReference>
<gene>
    <name evidence="3" type="ORF">HNP55_001039</name>
</gene>
<evidence type="ECO:0000313" key="4">
    <source>
        <dbReference type="Proteomes" id="UP000562027"/>
    </source>
</evidence>
<dbReference type="RefSeq" id="WP_184296916.1">
    <property type="nucleotide sequence ID" value="NZ_JACHLP010000002.1"/>
</dbReference>
<evidence type="ECO:0000259" key="2">
    <source>
        <dbReference type="Pfam" id="PF00248"/>
    </source>
</evidence>
<dbReference type="Proteomes" id="UP000562027">
    <property type="component" value="Unassembled WGS sequence"/>
</dbReference>
<accession>A0A840L229</accession>
<dbReference type="PANTHER" id="PTHR43625">
    <property type="entry name" value="AFLATOXIN B1 ALDEHYDE REDUCTASE"/>
    <property type="match status" value="1"/>
</dbReference>
<evidence type="ECO:0000313" key="3">
    <source>
        <dbReference type="EMBL" id="MBB4842524.1"/>
    </source>
</evidence>
<evidence type="ECO:0000256" key="1">
    <source>
        <dbReference type="ARBA" id="ARBA00023002"/>
    </source>
</evidence>
<comment type="caution">
    <text evidence="3">The sequence shown here is derived from an EMBL/GenBank/DDBJ whole genome shotgun (WGS) entry which is preliminary data.</text>
</comment>
<dbReference type="GO" id="GO:0005737">
    <property type="term" value="C:cytoplasm"/>
    <property type="evidence" value="ECO:0007669"/>
    <property type="project" value="TreeGrafter"/>
</dbReference>
<dbReference type="InterPro" id="IPR036812">
    <property type="entry name" value="NAD(P)_OxRdtase_dom_sf"/>
</dbReference>
<dbReference type="InterPro" id="IPR050791">
    <property type="entry name" value="Aldo-Keto_reductase"/>
</dbReference>
<reference evidence="3 4" key="1">
    <citation type="submission" date="2020-08" db="EMBL/GenBank/DDBJ databases">
        <title>Functional genomics of gut bacteria from endangered species of beetles.</title>
        <authorList>
            <person name="Carlos-Shanley C."/>
        </authorList>
    </citation>
    <scope>NUCLEOTIDE SEQUENCE [LARGE SCALE GENOMIC DNA]</scope>
    <source>
        <strain evidence="3 4">S00239</strain>
    </source>
</reference>
<dbReference type="InterPro" id="IPR023210">
    <property type="entry name" value="NADP_OxRdtase_dom"/>
</dbReference>
<keyword evidence="4" id="KW-1185">Reference proteome</keyword>
<dbReference type="Pfam" id="PF00248">
    <property type="entry name" value="Aldo_ket_red"/>
    <property type="match status" value="1"/>
</dbReference>
<name>A0A840L229_9BURK</name>
<dbReference type="Gene3D" id="3.20.20.100">
    <property type="entry name" value="NADP-dependent oxidoreductase domain"/>
    <property type="match status" value="1"/>
</dbReference>